<sequence length="586" mass="66862">MIRSLISSLQNKFINTNNVPLPKLPNYLVVRICSYVINSHFRNNHKTQQYVKYKELGRFIKRLSSVSKEWKENIALKVNLQLMACFSSGDLLGCISLIRMGLQLSLHCNIQMKYFKGEFKDMINGNHLHCLDIVQYRIESMSNYSTGEIHSNFNDFRVILDQPSLLESLYSKFTKETLQSLNSLSIHIVKLIESENEIIKLNEILSDHHSNLTDITLRFNLHLPLLPLEKTIMSPILNSLVKISIVSCSCSYTAHLIQQCNSLLELIIDGFEDNELDMVFHSLFNNTKIQLIRFNRAQSKVSLLASSIVDLLNHNSTLVKLQCHVNGLEDLSSIRSPIVNSNIQRLYIKDYSIASYRDLDILSCWSGECKVSKTLSKWPHIPYHGPSILQPNNLKNLKLLKILECTENELSQLIRLKLGSLKSLQVDKLTTDTDSDQLVSALNENDKINKLSISDCSDTLLLNLIRNAVNIRDLRISISVQSPDKLSDSLSALKNNKSIIRFAILIHSPISQKLWNNVIYNTCQILSDNIYLITLGINLPNPVNLNIDKTEKKLNTLFNQNQSLLEFSINFQEDAGPFSFNFNKLL</sequence>
<name>A0A151ZKD3_TIELA</name>
<dbReference type="Proteomes" id="UP000076078">
    <property type="component" value="Unassembled WGS sequence"/>
</dbReference>
<dbReference type="AlphaFoldDB" id="A0A151ZKD3"/>
<keyword evidence="2" id="KW-1185">Reference proteome</keyword>
<organism evidence="1 2">
    <name type="scientific">Tieghemostelium lacteum</name>
    <name type="common">Slime mold</name>
    <name type="synonym">Dictyostelium lacteum</name>
    <dbReference type="NCBI Taxonomy" id="361077"/>
    <lineage>
        <taxon>Eukaryota</taxon>
        <taxon>Amoebozoa</taxon>
        <taxon>Evosea</taxon>
        <taxon>Eumycetozoa</taxon>
        <taxon>Dictyostelia</taxon>
        <taxon>Dictyosteliales</taxon>
        <taxon>Raperosteliaceae</taxon>
        <taxon>Tieghemostelium</taxon>
    </lineage>
</organism>
<comment type="caution">
    <text evidence="1">The sequence shown here is derived from an EMBL/GenBank/DDBJ whole genome shotgun (WGS) entry which is preliminary data.</text>
</comment>
<gene>
    <name evidence="1" type="ORF">DLAC_04573</name>
</gene>
<evidence type="ECO:0000313" key="1">
    <source>
        <dbReference type="EMBL" id="KYQ94274.1"/>
    </source>
</evidence>
<dbReference type="InParanoid" id="A0A151ZKD3"/>
<reference evidence="1 2" key="1">
    <citation type="submission" date="2015-12" db="EMBL/GenBank/DDBJ databases">
        <title>Dictyostelia acquired genes for synthesis and detection of signals that induce cell-type specialization by lateral gene transfer from prokaryotes.</title>
        <authorList>
            <person name="Gloeckner G."/>
            <person name="Schaap P."/>
        </authorList>
    </citation>
    <scope>NUCLEOTIDE SEQUENCE [LARGE SCALE GENOMIC DNA]</scope>
    <source>
        <strain evidence="1 2">TK</strain>
    </source>
</reference>
<accession>A0A151ZKD3</accession>
<protein>
    <submittedName>
        <fullName evidence="1">Uncharacterized protein</fullName>
    </submittedName>
</protein>
<dbReference type="EMBL" id="LODT01000022">
    <property type="protein sequence ID" value="KYQ94274.1"/>
    <property type="molecule type" value="Genomic_DNA"/>
</dbReference>
<evidence type="ECO:0000313" key="2">
    <source>
        <dbReference type="Proteomes" id="UP000076078"/>
    </source>
</evidence>
<proteinExistence type="predicted"/>